<reference evidence="2 3" key="1">
    <citation type="journal article" date="2022" name="Nat. Genet.">
        <title>Improved pea reference genome and pan-genome highlight genomic features and evolutionary characteristics.</title>
        <authorList>
            <person name="Yang T."/>
            <person name="Liu R."/>
            <person name="Luo Y."/>
            <person name="Hu S."/>
            <person name="Wang D."/>
            <person name="Wang C."/>
            <person name="Pandey M.K."/>
            <person name="Ge S."/>
            <person name="Xu Q."/>
            <person name="Li N."/>
            <person name="Li G."/>
            <person name="Huang Y."/>
            <person name="Saxena R.K."/>
            <person name="Ji Y."/>
            <person name="Li M."/>
            <person name="Yan X."/>
            <person name="He Y."/>
            <person name="Liu Y."/>
            <person name="Wang X."/>
            <person name="Xiang C."/>
            <person name="Varshney R.K."/>
            <person name="Ding H."/>
            <person name="Gao S."/>
            <person name="Zong X."/>
        </authorList>
    </citation>
    <scope>NUCLEOTIDE SEQUENCE [LARGE SCALE GENOMIC DNA]</scope>
    <source>
        <strain evidence="2 3">cv. Zhongwan 6</strain>
    </source>
</reference>
<organism evidence="2 3">
    <name type="scientific">Pisum sativum</name>
    <name type="common">Garden pea</name>
    <name type="synonym">Lathyrus oleraceus</name>
    <dbReference type="NCBI Taxonomy" id="3888"/>
    <lineage>
        <taxon>Eukaryota</taxon>
        <taxon>Viridiplantae</taxon>
        <taxon>Streptophyta</taxon>
        <taxon>Embryophyta</taxon>
        <taxon>Tracheophyta</taxon>
        <taxon>Spermatophyta</taxon>
        <taxon>Magnoliopsida</taxon>
        <taxon>eudicotyledons</taxon>
        <taxon>Gunneridae</taxon>
        <taxon>Pentapetalae</taxon>
        <taxon>rosids</taxon>
        <taxon>fabids</taxon>
        <taxon>Fabales</taxon>
        <taxon>Fabaceae</taxon>
        <taxon>Papilionoideae</taxon>
        <taxon>50 kb inversion clade</taxon>
        <taxon>NPAAA clade</taxon>
        <taxon>Hologalegina</taxon>
        <taxon>IRL clade</taxon>
        <taxon>Fabeae</taxon>
        <taxon>Lathyrus</taxon>
    </lineage>
</organism>
<proteinExistence type="predicted"/>
<dbReference type="Gramene" id="Psat05G0283000-T1">
    <property type="protein sequence ID" value="KAI5406239.1"/>
    <property type="gene ID" value="KIW84_052830"/>
</dbReference>
<keyword evidence="3" id="KW-1185">Reference proteome</keyword>
<accession>A0A9D5AFS2</accession>
<gene>
    <name evidence="2" type="ORF">KIW84_052830</name>
</gene>
<evidence type="ECO:0000313" key="2">
    <source>
        <dbReference type="EMBL" id="KAI5406239.1"/>
    </source>
</evidence>
<feature type="region of interest" description="Disordered" evidence="1">
    <location>
        <begin position="1"/>
        <end position="30"/>
    </location>
</feature>
<dbReference type="Proteomes" id="UP001058974">
    <property type="component" value="Chromosome 5"/>
</dbReference>
<protein>
    <submittedName>
        <fullName evidence="2">Uncharacterized protein</fullName>
    </submittedName>
</protein>
<name>A0A9D5AFS2_PEA</name>
<comment type="caution">
    <text evidence="2">The sequence shown here is derived from an EMBL/GenBank/DDBJ whole genome shotgun (WGS) entry which is preliminary data.</text>
</comment>
<evidence type="ECO:0000256" key="1">
    <source>
        <dbReference type="SAM" id="MobiDB-lite"/>
    </source>
</evidence>
<sequence length="127" mass="15014">MNVNLYSVGNSRQYDTTVRNKTSQQKNEDQKIPYHKKEWMANFLRCLLRKKKAKNMLNDMRILYKKDGILLTNKEYIENEILGLYGNLMGKENDNMEGIDVVDMREGPQLSNEKRWVLETPVIETEI</sequence>
<dbReference type="AlphaFoldDB" id="A0A9D5AFS2"/>
<evidence type="ECO:0000313" key="3">
    <source>
        <dbReference type="Proteomes" id="UP001058974"/>
    </source>
</evidence>
<dbReference type="EMBL" id="JAMSHJ010000005">
    <property type="protein sequence ID" value="KAI5406239.1"/>
    <property type="molecule type" value="Genomic_DNA"/>
</dbReference>
<feature type="compositionally biased region" description="Polar residues" evidence="1">
    <location>
        <begin position="1"/>
        <end position="25"/>
    </location>
</feature>